<sequence length="1154" mass="118781">MPGLPFVGRADLLAEIGDALADTRSGRGGLVALTGAAGAGKTRLAEEAVLAAEGFRVVWVWCPPGEAGSALRPWSQVARELAAGAACGRLVRRSPGLRALIAGHGPADPPSAEAPVLKVPDVAGPALPVTARTPRPEPRPEPGPASDPVPESAPGPDPAAGPAAARLRLAGDLAALVREGAAAGPLLLVVDDLHEADASSVTLLLELAAAVRTAPVLLLATARDDDTAWRGRTAALAALLRTARCLPVGPLAEAEVHALARAATGGPPDPAAVRELLARTGGDAFFVTELLRRPGGAPVPVSVRAAVQARVAALAPECARVLGAASALGAGFDLEVLAEVAGVLLAELRPVLGQAVDAGLLTLAEPGRGAFRHQLTQEAVHDALSVREQAGWHHRAADVLAGLAARGRDVGPAEVAHQLLLAGPEHSRRAAEFARRAGARAYGLLAYEDAVRWYEAAVLALASAGEPDAGPPDPGAGPDASAGPARAPAPVPAPAPAPASAPVPAPAQGSAAARPAAVPDAAQPPVARPTAAVPAAEPATSPAELLIELGTARTATGERAGARADFLRAAALARRSARPDLLARAALGLGAGPAGFEVALLDRTQLDLLGEARAALPPERADLLAAVAARLSVAATLVEPEQDRTALAEEAVRTARAGHDDQALAYALAALCDARSGPAYCAERLDRSAEIVRLARRLPDPPAELLGRRLRVVALLELGRVAEVEQEVRAFEVTATALGQPLHAWYVPLWQGMRALLEGRFDDVRTALDRVTALGRRAGSDNAELLAATQRWCLFAETDDRAGIRALAEQLSLLDVSLGLWPRVTKALIAAQLGEPAEARRRLAAVAPLLPAAPRDSEWLPMLAQAAEVLGLTGPAGELAEPARQLYDWLAPYAGLFAVEGIGAAVRGPVHRHLGLLAAALGEPALAERHFTAALAAARAVGATGPAARIAQEAGTRTQLDGRSVFRRAGEGWELRFAGRQVTLADSKGLRDLAVLLARPGRPVPALDLVGAAAGPGRGTAGTAGANPDGLHPPGDTGELIDATARQAYRTRLRELEQEEAGADRDGDADRSARIAAERQALVGQLSAAYGLGGRPRRTGSTAERARTTVTARIRAALDRIGRAHPPLGRHLANAVRTGTLCVYEPESPVDWHL</sequence>
<feature type="compositionally biased region" description="Pro residues" evidence="3">
    <location>
        <begin position="487"/>
        <end position="505"/>
    </location>
</feature>
<name>A0A919FIW3_9ACTN</name>
<dbReference type="SUPFAM" id="SSF52540">
    <property type="entry name" value="P-loop containing nucleoside triphosphate hydrolases"/>
    <property type="match status" value="1"/>
</dbReference>
<dbReference type="AlphaFoldDB" id="A0A919FIW3"/>
<evidence type="ECO:0000259" key="4">
    <source>
        <dbReference type="Pfam" id="PF13191"/>
    </source>
</evidence>
<evidence type="ECO:0000256" key="2">
    <source>
        <dbReference type="ARBA" id="ARBA00022840"/>
    </source>
</evidence>
<dbReference type="GeneID" id="95352421"/>
<dbReference type="GO" id="GO:0005524">
    <property type="term" value="F:ATP binding"/>
    <property type="evidence" value="ECO:0007669"/>
    <property type="project" value="UniProtKB-KW"/>
</dbReference>
<keyword evidence="6" id="KW-1185">Reference proteome</keyword>
<evidence type="ECO:0000313" key="5">
    <source>
        <dbReference type="EMBL" id="GHH66088.1"/>
    </source>
</evidence>
<feature type="domain" description="Orc1-like AAA ATPase" evidence="4">
    <location>
        <begin position="5"/>
        <end position="218"/>
    </location>
</feature>
<dbReference type="PANTHER" id="PTHR16305:SF35">
    <property type="entry name" value="TRANSCRIPTIONAL ACTIVATOR DOMAIN"/>
    <property type="match status" value="1"/>
</dbReference>
<dbReference type="Gene3D" id="3.40.50.300">
    <property type="entry name" value="P-loop containing nucleotide triphosphate hydrolases"/>
    <property type="match status" value="1"/>
</dbReference>
<feature type="compositionally biased region" description="Low complexity" evidence="3">
    <location>
        <begin position="476"/>
        <end position="486"/>
    </location>
</feature>
<feature type="compositionally biased region" description="Low complexity" evidence="3">
    <location>
        <begin position="506"/>
        <end position="539"/>
    </location>
</feature>
<keyword evidence="2" id="KW-0067">ATP-binding</keyword>
<dbReference type="PANTHER" id="PTHR16305">
    <property type="entry name" value="TESTICULAR SOLUBLE ADENYLYL CYCLASE"/>
    <property type="match status" value="1"/>
</dbReference>
<feature type="region of interest" description="Disordered" evidence="3">
    <location>
        <begin position="126"/>
        <end position="162"/>
    </location>
</feature>
<comment type="caution">
    <text evidence="5">The sequence shown here is derived from an EMBL/GenBank/DDBJ whole genome shotgun (WGS) entry which is preliminary data.</text>
</comment>
<dbReference type="Proteomes" id="UP000617734">
    <property type="component" value="Unassembled WGS sequence"/>
</dbReference>
<proteinExistence type="predicted"/>
<feature type="region of interest" description="Disordered" evidence="3">
    <location>
        <begin position="465"/>
        <end position="539"/>
    </location>
</feature>
<dbReference type="GO" id="GO:0004016">
    <property type="term" value="F:adenylate cyclase activity"/>
    <property type="evidence" value="ECO:0007669"/>
    <property type="project" value="TreeGrafter"/>
</dbReference>
<accession>A0A919FIW3</accession>
<protein>
    <recommendedName>
        <fullName evidence="4">Orc1-like AAA ATPase domain-containing protein</fullName>
    </recommendedName>
</protein>
<evidence type="ECO:0000256" key="1">
    <source>
        <dbReference type="ARBA" id="ARBA00022741"/>
    </source>
</evidence>
<reference evidence="5" key="1">
    <citation type="journal article" date="2014" name="Int. J. Syst. Evol. Microbiol.">
        <title>Complete genome sequence of Corynebacterium casei LMG S-19264T (=DSM 44701T), isolated from a smear-ripened cheese.</title>
        <authorList>
            <consortium name="US DOE Joint Genome Institute (JGI-PGF)"/>
            <person name="Walter F."/>
            <person name="Albersmeier A."/>
            <person name="Kalinowski J."/>
            <person name="Ruckert C."/>
        </authorList>
    </citation>
    <scope>NUCLEOTIDE SEQUENCE</scope>
    <source>
        <strain evidence="5">JCM 4646</strain>
    </source>
</reference>
<dbReference type="EMBL" id="BNBO01000007">
    <property type="protein sequence ID" value="GHH66088.1"/>
    <property type="molecule type" value="Genomic_DNA"/>
</dbReference>
<dbReference type="RefSeq" id="WP_190210407.1">
    <property type="nucleotide sequence ID" value="NZ_BNBO01000007.1"/>
</dbReference>
<gene>
    <name evidence="5" type="ORF">GCM10018781_19400</name>
</gene>
<organism evidence="5 6">
    <name type="scientific">Kitasatospora indigofera</name>
    <dbReference type="NCBI Taxonomy" id="67307"/>
    <lineage>
        <taxon>Bacteria</taxon>
        <taxon>Bacillati</taxon>
        <taxon>Actinomycetota</taxon>
        <taxon>Actinomycetes</taxon>
        <taxon>Kitasatosporales</taxon>
        <taxon>Streptomycetaceae</taxon>
        <taxon>Kitasatospora</taxon>
    </lineage>
</organism>
<evidence type="ECO:0000256" key="3">
    <source>
        <dbReference type="SAM" id="MobiDB-lite"/>
    </source>
</evidence>
<reference evidence="5" key="2">
    <citation type="submission" date="2020-09" db="EMBL/GenBank/DDBJ databases">
        <authorList>
            <person name="Sun Q."/>
            <person name="Ohkuma M."/>
        </authorList>
    </citation>
    <scope>NUCLEOTIDE SEQUENCE</scope>
    <source>
        <strain evidence="5">JCM 4646</strain>
    </source>
</reference>
<dbReference type="Pfam" id="PF13191">
    <property type="entry name" value="AAA_16"/>
    <property type="match status" value="1"/>
</dbReference>
<keyword evidence="1" id="KW-0547">Nucleotide-binding</keyword>
<dbReference type="InterPro" id="IPR041664">
    <property type="entry name" value="AAA_16"/>
</dbReference>
<evidence type="ECO:0000313" key="6">
    <source>
        <dbReference type="Proteomes" id="UP000617734"/>
    </source>
</evidence>
<dbReference type="GO" id="GO:0005737">
    <property type="term" value="C:cytoplasm"/>
    <property type="evidence" value="ECO:0007669"/>
    <property type="project" value="TreeGrafter"/>
</dbReference>
<dbReference type="InterPro" id="IPR027417">
    <property type="entry name" value="P-loop_NTPase"/>
</dbReference>
<feature type="compositionally biased region" description="Pro residues" evidence="3">
    <location>
        <begin position="141"/>
        <end position="159"/>
    </location>
</feature>